<reference evidence="5 6" key="1">
    <citation type="submission" date="2019-09" db="EMBL/GenBank/DDBJ databases">
        <title>Characterization of the phylogenetic diversity of two novel species belonging to the genus Bifidobacterium: Bifidobacterium cebidarum sp. nov. and Bifidobacterium leontopitheci sp. nov.</title>
        <authorList>
            <person name="Lugli G.A."/>
            <person name="Duranti S."/>
            <person name="Milani C."/>
            <person name="Turroni F."/>
            <person name="Ventura M."/>
        </authorList>
    </citation>
    <scope>NUCLEOTIDE SEQUENCE [LARGE SCALE GENOMIC DNA]</scope>
    <source>
        <strain evidence="5 6">DSM 100238</strain>
    </source>
</reference>
<dbReference type="EMBL" id="WBSO01000005">
    <property type="protein sequence ID" value="KAB8298453.1"/>
    <property type="molecule type" value="Genomic_DNA"/>
</dbReference>
<dbReference type="InterPro" id="IPR011006">
    <property type="entry name" value="CheY-like_superfamily"/>
</dbReference>
<evidence type="ECO:0000259" key="4">
    <source>
        <dbReference type="PROSITE" id="PS50110"/>
    </source>
</evidence>
<dbReference type="RefSeq" id="WP_152355551.1">
    <property type="nucleotide sequence ID" value="NZ_JBHLXF010000003.1"/>
</dbReference>
<dbReference type="SUPFAM" id="SSF46894">
    <property type="entry name" value="C-terminal effector domain of the bipartite response regulators"/>
    <property type="match status" value="1"/>
</dbReference>
<dbReference type="GO" id="GO:0003677">
    <property type="term" value="F:DNA binding"/>
    <property type="evidence" value="ECO:0007669"/>
    <property type="project" value="UniProtKB-KW"/>
</dbReference>
<feature type="domain" description="HTH luxR-type" evidence="3">
    <location>
        <begin position="159"/>
        <end position="224"/>
    </location>
</feature>
<dbReference type="AlphaFoldDB" id="A0A6A2W3C4"/>
<dbReference type="PROSITE" id="PS50043">
    <property type="entry name" value="HTH_LUXR_2"/>
    <property type="match status" value="1"/>
</dbReference>
<protein>
    <submittedName>
        <fullName evidence="5">DNA-binding response regulator</fullName>
    </submittedName>
</protein>
<dbReference type="InterPro" id="IPR039420">
    <property type="entry name" value="WalR-like"/>
</dbReference>
<dbReference type="PANTHER" id="PTHR43214">
    <property type="entry name" value="TWO-COMPONENT RESPONSE REGULATOR"/>
    <property type="match status" value="1"/>
</dbReference>
<evidence type="ECO:0000313" key="5">
    <source>
        <dbReference type="EMBL" id="KAB8298453.1"/>
    </source>
</evidence>
<evidence type="ECO:0000313" key="6">
    <source>
        <dbReference type="Proteomes" id="UP000440041"/>
    </source>
</evidence>
<dbReference type="InterPro" id="IPR016032">
    <property type="entry name" value="Sig_transdc_resp-reg_C-effctor"/>
</dbReference>
<accession>A0A6A2W3C4</accession>
<dbReference type="GO" id="GO:0000160">
    <property type="term" value="P:phosphorelay signal transduction system"/>
    <property type="evidence" value="ECO:0007669"/>
    <property type="project" value="InterPro"/>
</dbReference>
<comment type="caution">
    <text evidence="5">The sequence shown here is derived from an EMBL/GenBank/DDBJ whole genome shotgun (WGS) entry which is preliminary data.</text>
</comment>
<evidence type="ECO:0000259" key="3">
    <source>
        <dbReference type="PROSITE" id="PS50043"/>
    </source>
</evidence>
<dbReference type="Pfam" id="PF00196">
    <property type="entry name" value="GerE"/>
    <property type="match status" value="1"/>
</dbReference>
<dbReference type="OrthoDB" id="9808843at2"/>
<keyword evidence="6" id="KW-1185">Reference proteome</keyword>
<dbReference type="SMART" id="SM00421">
    <property type="entry name" value="HTH_LUXR"/>
    <property type="match status" value="1"/>
</dbReference>
<dbReference type="PRINTS" id="PR00038">
    <property type="entry name" value="HTHLUXR"/>
</dbReference>
<gene>
    <name evidence="5" type="ORF">DSM100238_0946</name>
</gene>
<dbReference type="InterPro" id="IPR000792">
    <property type="entry name" value="Tscrpt_reg_LuxR_C"/>
</dbReference>
<dbReference type="SMART" id="SM00448">
    <property type="entry name" value="REC"/>
    <property type="match status" value="1"/>
</dbReference>
<evidence type="ECO:0000256" key="1">
    <source>
        <dbReference type="ARBA" id="ARBA00023125"/>
    </source>
</evidence>
<dbReference type="SUPFAM" id="SSF52172">
    <property type="entry name" value="CheY-like"/>
    <property type="match status" value="1"/>
</dbReference>
<proteinExistence type="predicted"/>
<name>A0A6A2W3C4_9BIFI</name>
<organism evidence="5 6">
    <name type="scientific">Bifidobacterium apri</name>
    <dbReference type="NCBI Taxonomy" id="1769423"/>
    <lineage>
        <taxon>Bacteria</taxon>
        <taxon>Bacillati</taxon>
        <taxon>Actinomycetota</taxon>
        <taxon>Actinomycetes</taxon>
        <taxon>Bifidobacteriales</taxon>
        <taxon>Bifidobacteriaceae</taxon>
        <taxon>Bifidobacterium</taxon>
    </lineage>
</organism>
<feature type="domain" description="Response regulatory" evidence="4">
    <location>
        <begin position="14"/>
        <end position="133"/>
    </location>
</feature>
<dbReference type="PROSITE" id="PS00622">
    <property type="entry name" value="HTH_LUXR_1"/>
    <property type="match status" value="1"/>
</dbReference>
<dbReference type="Gene3D" id="1.10.10.10">
    <property type="entry name" value="Winged helix-like DNA-binding domain superfamily/Winged helix DNA-binding domain"/>
    <property type="match status" value="1"/>
</dbReference>
<dbReference type="CDD" id="cd00156">
    <property type="entry name" value="REC"/>
    <property type="match status" value="1"/>
</dbReference>
<feature type="modified residue" description="4-aspartylphosphate" evidence="2">
    <location>
        <position position="68"/>
    </location>
</feature>
<sequence length="227" mass="24828">MGLKSEGTAIPHFTIGVVDNDAFALAAMGNYLSRALADSTDLDWLTTSATTAIHRCLTEPCPDMLLVDMSMSEMSGIEVIRTIRERDSRIMLLAVTSFPLDEYAQSAADAGAQAIAAKGDVRQLTATILGVQRRQPYRYASIDFPLAQDAFARLAHHRQHDGIDSLTPRERTIVELSADGNTSVNIARQLGLSPATVGTYIQRACRKCGVKNRVQLIALLVKRRNTR</sequence>
<dbReference type="Gene3D" id="3.40.50.2300">
    <property type="match status" value="1"/>
</dbReference>
<dbReference type="Pfam" id="PF00072">
    <property type="entry name" value="Response_reg"/>
    <property type="match status" value="1"/>
</dbReference>
<keyword evidence="2" id="KW-0597">Phosphoprotein</keyword>
<dbReference type="GO" id="GO:0006355">
    <property type="term" value="P:regulation of DNA-templated transcription"/>
    <property type="evidence" value="ECO:0007669"/>
    <property type="project" value="InterPro"/>
</dbReference>
<dbReference type="InterPro" id="IPR001789">
    <property type="entry name" value="Sig_transdc_resp-reg_receiver"/>
</dbReference>
<dbReference type="InterPro" id="IPR036388">
    <property type="entry name" value="WH-like_DNA-bd_sf"/>
</dbReference>
<dbReference type="PROSITE" id="PS50110">
    <property type="entry name" value="RESPONSE_REGULATORY"/>
    <property type="match status" value="1"/>
</dbReference>
<evidence type="ECO:0000256" key="2">
    <source>
        <dbReference type="PROSITE-ProRule" id="PRU00169"/>
    </source>
</evidence>
<dbReference type="Proteomes" id="UP000440041">
    <property type="component" value="Unassembled WGS sequence"/>
</dbReference>
<keyword evidence="1 5" id="KW-0238">DNA-binding</keyword>
<dbReference type="CDD" id="cd06170">
    <property type="entry name" value="LuxR_C_like"/>
    <property type="match status" value="1"/>
</dbReference>